<evidence type="ECO:0000313" key="1">
    <source>
        <dbReference type="EMBL" id="KAK8024214.1"/>
    </source>
</evidence>
<comment type="caution">
    <text evidence="1">The sequence shown here is derived from an EMBL/GenBank/DDBJ whole genome shotgun (WGS) entry which is preliminary data.</text>
</comment>
<protein>
    <submittedName>
        <fullName evidence="1">Uncharacterized protein</fullName>
    </submittedName>
</protein>
<dbReference type="EMBL" id="JAQQWK010000011">
    <property type="protein sequence ID" value="KAK8024214.1"/>
    <property type="molecule type" value="Genomic_DNA"/>
</dbReference>
<dbReference type="Proteomes" id="UP001444661">
    <property type="component" value="Unassembled WGS sequence"/>
</dbReference>
<organism evidence="1 2">
    <name type="scientific">Apiospora rasikravindrae</name>
    <dbReference type="NCBI Taxonomy" id="990691"/>
    <lineage>
        <taxon>Eukaryota</taxon>
        <taxon>Fungi</taxon>
        <taxon>Dikarya</taxon>
        <taxon>Ascomycota</taxon>
        <taxon>Pezizomycotina</taxon>
        <taxon>Sordariomycetes</taxon>
        <taxon>Xylariomycetidae</taxon>
        <taxon>Amphisphaeriales</taxon>
        <taxon>Apiosporaceae</taxon>
        <taxon>Apiospora</taxon>
    </lineage>
</organism>
<proteinExistence type="predicted"/>
<gene>
    <name evidence="1" type="ORF">PG993_012280</name>
</gene>
<reference evidence="1 2" key="1">
    <citation type="submission" date="2023-01" db="EMBL/GenBank/DDBJ databases">
        <title>Analysis of 21 Apiospora genomes using comparative genomics revels a genus with tremendous synthesis potential of carbohydrate active enzymes and secondary metabolites.</title>
        <authorList>
            <person name="Sorensen T."/>
        </authorList>
    </citation>
    <scope>NUCLEOTIDE SEQUENCE [LARGE SCALE GENOMIC DNA]</scope>
    <source>
        <strain evidence="1 2">CBS 33761</strain>
    </source>
</reference>
<sequence length="87" mass="9520">MNNNILSNAQPPYPYSSGLSAVFVGAGPATEHPSRSSPPRALELRRHGRVHARPAHLEHAGQVRLVYEQEVHAAGVQQLMDMATTKR</sequence>
<name>A0ABR1S4B3_9PEZI</name>
<accession>A0ABR1S4B3</accession>
<evidence type="ECO:0000313" key="2">
    <source>
        <dbReference type="Proteomes" id="UP001444661"/>
    </source>
</evidence>
<keyword evidence="2" id="KW-1185">Reference proteome</keyword>